<dbReference type="SUPFAM" id="SSF52540">
    <property type="entry name" value="P-loop containing nucleoside triphosphate hydrolases"/>
    <property type="match status" value="1"/>
</dbReference>
<evidence type="ECO:0000259" key="4">
    <source>
        <dbReference type="SMART" id="SM00382"/>
    </source>
</evidence>
<dbReference type="Proteomes" id="UP000092741">
    <property type="component" value="Chromosome 1"/>
</dbReference>
<dbReference type="AlphaFoldDB" id="A0AAN0Y290"/>
<gene>
    <name evidence="5" type="ORF">BA890_06920</name>
</gene>
<dbReference type="GO" id="GO:0005524">
    <property type="term" value="F:ATP binding"/>
    <property type="evidence" value="ECO:0007669"/>
    <property type="project" value="UniProtKB-KW"/>
</dbReference>
<accession>A0AAN0Y290</accession>
<protein>
    <submittedName>
        <fullName evidence="5">AAA family ATPase</fullName>
    </submittedName>
</protein>
<dbReference type="InterPro" id="IPR003593">
    <property type="entry name" value="AAA+_ATPase"/>
</dbReference>
<keyword evidence="6" id="KW-1185">Reference proteome</keyword>
<evidence type="ECO:0000256" key="2">
    <source>
        <dbReference type="ARBA" id="ARBA00022741"/>
    </source>
</evidence>
<dbReference type="InterPro" id="IPR027417">
    <property type="entry name" value="P-loop_NTPase"/>
</dbReference>
<dbReference type="RefSeq" id="WP_014231694.1">
    <property type="nucleotide sequence ID" value="NZ_ATFJ01000003.1"/>
</dbReference>
<evidence type="ECO:0000313" key="6">
    <source>
        <dbReference type="Proteomes" id="UP000092741"/>
    </source>
</evidence>
<evidence type="ECO:0000313" key="5">
    <source>
        <dbReference type="EMBL" id="ANQ12506.1"/>
    </source>
</evidence>
<dbReference type="Gene3D" id="3.40.50.300">
    <property type="entry name" value="P-loop containing nucleotide triphosphate hydrolases"/>
    <property type="match status" value="1"/>
</dbReference>
<dbReference type="Gene3D" id="1.10.8.60">
    <property type="match status" value="1"/>
</dbReference>
<dbReference type="KEGG" id="vna:PN96_06430"/>
<sequence length="460" mass="51921">MALIDSDYYGDNPNNTTANMVALYREVDWLTNVISQVICSYLKQDGHEQHWIDIPPPDTAPGSSLYADMLIDWELNVFERLALALAMAPSIRPDALDFFFGLNGMIDRPFTEFGGVADRTFSGFVPTGQTLNFLISANNPEWRVHTMSILSSQHKLMAEQVTELLSVESGIPSLAGVYRLNDHWLNYFITGEQHRPELSTSFPAHPLDTPLEWSELVLEHNVMSQIDEIRAWLAHGNTLMQDWQLAKKVKPGYRAVFSGPPGTGKTLTAALLGKSTGRDVYRVDLSMVVSKYIGETEKNLSRVFDAASYKEWILFFDEGDALFGKRTEASSSNDRHANQLTGYLLQKIEDFPGTVIVATNLKSNMDEAFTRRFQNMVHFTIPGPEERLQLWKNAFHNVCDLADDVDLNSIASDYQMAGGQIINVLRQCALTAIRRNERIVYQQDIISGIRNEFKKDNKLV</sequence>
<evidence type="ECO:0000256" key="3">
    <source>
        <dbReference type="ARBA" id="ARBA00022840"/>
    </source>
</evidence>
<dbReference type="GO" id="GO:0016887">
    <property type="term" value="F:ATP hydrolysis activity"/>
    <property type="evidence" value="ECO:0007669"/>
    <property type="project" value="InterPro"/>
</dbReference>
<comment type="similarity">
    <text evidence="1">Belongs to the AAA ATPase family.</text>
</comment>
<dbReference type="InterPro" id="IPR050221">
    <property type="entry name" value="26S_Proteasome_ATPase"/>
</dbReference>
<feature type="domain" description="AAA+ ATPase" evidence="4">
    <location>
        <begin position="251"/>
        <end position="383"/>
    </location>
</feature>
<evidence type="ECO:0000256" key="1">
    <source>
        <dbReference type="ARBA" id="ARBA00006914"/>
    </source>
</evidence>
<dbReference type="EMBL" id="CP016345">
    <property type="protein sequence ID" value="ANQ12506.1"/>
    <property type="molecule type" value="Genomic_DNA"/>
</dbReference>
<dbReference type="Pfam" id="PF00004">
    <property type="entry name" value="AAA"/>
    <property type="match status" value="1"/>
</dbReference>
<name>A0AAN0Y290_VIBNA</name>
<keyword evidence="3" id="KW-0067">ATP-binding</keyword>
<reference evidence="5 6" key="1">
    <citation type="submission" date="2016-07" db="EMBL/GenBank/DDBJ databases">
        <title>Developing Vibrio natriegens as a novel, fast-growing host for biotechnology.</title>
        <authorList>
            <person name="Weinstock M.T."/>
            <person name="Hesek E.D."/>
            <person name="Wilson C.M."/>
            <person name="Gibson D.G."/>
        </authorList>
    </citation>
    <scope>NUCLEOTIDE SEQUENCE [LARGE SCALE GENOMIC DNA]</scope>
    <source>
        <strain evidence="5 6">ATCC 14048</strain>
    </source>
</reference>
<dbReference type="GeneID" id="70912421"/>
<keyword evidence="2" id="KW-0547">Nucleotide-binding</keyword>
<dbReference type="PANTHER" id="PTHR23073">
    <property type="entry name" value="26S PROTEASOME REGULATORY SUBUNIT"/>
    <property type="match status" value="1"/>
</dbReference>
<dbReference type="InterPro" id="IPR003959">
    <property type="entry name" value="ATPase_AAA_core"/>
</dbReference>
<dbReference type="SMART" id="SM00382">
    <property type="entry name" value="AAA"/>
    <property type="match status" value="1"/>
</dbReference>
<dbReference type="CDD" id="cd19481">
    <property type="entry name" value="RecA-like_protease"/>
    <property type="match status" value="1"/>
</dbReference>
<proteinExistence type="inferred from homology"/>
<organism evidence="5 6">
    <name type="scientific">Vibrio natriegens NBRC 15636 = ATCC 14048 = DSM 759</name>
    <dbReference type="NCBI Taxonomy" id="1219067"/>
    <lineage>
        <taxon>Bacteria</taxon>
        <taxon>Pseudomonadati</taxon>
        <taxon>Pseudomonadota</taxon>
        <taxon>Gammaproteobacteria</taxon>
        <taxon>Vibrionales</taxon>
        <taxon>Vibrionaceae</taxon>
        <taxon>Vibrio</taxon>
    </lineage>
</organism>